<dbReference type="Proteomes" id="UP000276029">
    <property type="component" value="Unassembled WGS sequence"/>
</dbReference>
<feature type="chain" id="PRO_5041970286" evidence="1">
    <location>
        <begin position="21"/>
        <end position="434"/>
    </location>
</feature>
<dbReference type="Gene3D" id="3.40.710.10">
    <property type="entry name" value="DD-peptidase/beta-lactamase superfamily"/>
    <property type="match status" value="1"/>
</dbReference>
<evidence type="ECO:0000313" key="3">
    <source>
        <dbReference type="EMBL" id="BBE34832.1"/>
    </source>
</evidence>
<protein>
    <submittedName>
        <fullName evidence="3">6-aminohexanoate-dimer hydrolase</fullName>
    </submittedName>
</protein>
<accession>A0AAD1D7K0</accession>
<organism evidence="3 5">
    <name type="scientific">Sphingosinicella microcystinivorans</name>
    <dbReference type="NCBI Taxonomy" id="335406"/>
    <lineage>
        <taxon>Bacteria</taxon>
        <taxon>Pseudomonadati</taxon>
        <taxon>Pseudomonadota</taxon>
        <taxon>Alphaproteobacteria</taxon>
        <taxon>Sphingomonadales</taxon>
        <taxon>Sphingosinicellaceae</taxon>
        <taxon>Sphingosinicella</taxon>
    </lineage>
</organism>
<dbReference type="GO" id="GO:0016787">
    <property type="term" value="F:hydrolase activity"/>
    <property type="evidence" value="ECO:0007669"/>
    <property type="project" value="UniProtKB-KW"/>
</dbReference>
<feature type="signal peptide" evidence="1">
    <location>
        <begin position="1"/>
        <end position="20"/>
    </location>
</feature>
<name>A0AAD1D7K0_SPHMI</name>
<dbReference type="Pfam" id="PF00144">
    <property type="entry name" value="Beta-lactamase"/>
    <property type="match status" value="1"/>
</dbReference>
<dbReference type="PANTHER" id="PTHR43283">
    <property type="entry name" value="BETA-LACTAMASE-RELATED"/>
    <property type="match status" value="1"/>
</dbReference>
<dbReference type="EMBL" id="RBWX01000007">
    <property type="protein sequence ID" value="RKS91848.1"/>
    <property type="molecule type" value="Genomic_DNA"/>
</dbReference>
<proteinExistence type="predicted"/>
<evidence type="ECO:0000313" key="5">
    <source>
        <dbReference type="Proteomes" id="UP000275727"/>
    </source>
</evidence>
<dbReference type="Proteomes" id="UP000275727">
    <property type="component" value="Chromosome"/>
</dbReference>
<dbReference type="PANTHER" id="PTHR43283:SF7">
    <property type="entry name" value="BETA-LACTAMASE-RELATED DOMAIN-CONTAINING PROTEIN"/>
    <property type="match status" value="1"/>
</dbReference>
<dbReference type="KEGG" id="smic:SmB9_24900"/>
<keyword evidence="3" id="KW-0378">Hydrolase</keyword>
<dbReference type="InterPro" id="IPR001466">
    <property type="entry name" value="Beta-lactam-related"/>
</dbReference>
<evidence type="ECO:0000259" key="2">
    <source>
        <dbReference type="Pfam" id="PF00144"/>
    </source>
</evidence>
<dbReference type="SUPFAM" id="SSF56601">
    <property type="entry name" value="beta-lactamase/transpeptidase-like"/>
    <property type="match status" value="1"/>
</dbReference>
<evidence type="ECO:0000313" key="6">
    <source>
        <dbReference type="Proteomes" id="UP000276029"/>
    </source>
</evidence>
<dbReference type="AlphaFoldDB" id="A0AAD1D7K0"/>
<feature type="domain" description="Beta-lactamase-related" evidence="2">
    <location>
        <begin position="124"/>
        <end position="406"/>
    </location>
</feature>
<reference evidence="3 5" key="1">
    <citation type="submission" date="2018-06" db="EMBL/GenBank/DDBJ databases">
        <title>Complete Genome Sequence of the Microcystin-Degrading Bacterium Sphingosinicella microcystinivorans Strain B-9.</title>
        <authorList>
            <person name="Jin H."/>
            <person name="Nishizawa T."/>
            <person name="Guo Y."/>
            <person name="Nishizawa A."/>
            <person name="Park H."/>
            <person name="Kato H."/>
            <person name="Tsuji K."/>
            <person name="Harada K."/>
        </authorList>
    </citation>
    <scope>NUCLEOTIDE SEQUENCE [LARGE SCALE GENOMIC DNA]</scope>
    <source>
        <strain evidence="3 5">B9</strain>
    </source>
</reference>
<gene>
    <name evidence="4" type="ORF">DFR51_1419</name>
    <name evidence="3" type="ORF">SmB9_24900</name>
</gene>
<keyword evidence="1" id="KW-0732">Signal</keyword>
<evidence type="ECO:0000313" key="4">
    <source>
        <dbReference type="EMBL" id="RKS91848.1"/>
    </source>
</evidence>
<reference evidence="4 6" key="2">
    <citation type="submission" date="2018-10" db="EMBL/GenBank/DDBJ databases">
        <title>Genomic Encyclopedia of Type Strains, Phase IV (KMG-IV): sequencing the most valuable type-strain genomes for metagenomic binning, comparative biology and taxonomic classification.</title>
        <authorList>
            <person name="Goeker M."/>
        </authorList>
    </citation>
    <scope>NUCLEOTIDE SEQUENCE [LARGE SCALE GENOMIC DNA]</scope>
    <source>
        <strain evidence="4 6">DSM 19791</strain>
    </source>
</reference>
<dbReference type="InterPro" id="IPR012338">
    <property type="entry name" value="Beta-lactam/transpept-like"/>
</dbReference>
<sequence>MKAMTGIALVAAILAVSARAEPAFPDAAASDPVKLGWMQGSPPPPEKRIAFDDYSFFTFPQWRWSFSHWRELMPSVGVSRGAGPVHTLPRAERSDIDGVTFTPIGGTKPMTWVESLSANYTDGIVVLHKGRVVYERYFGALKPEGEHIAFSVTKSFVGTLASMLVVEGKIDPARTVAFYMPELKDSGFGDATVRQVMDMTTGLDFTEKYGDPNSSFAGYVAALGAAPRPKDYAGPNGDYAYLATVKKAGAHGEGFTYRTVNTDVLGWIVSRVGGKPFTEQLSERIWAPMGAEADGYFQVDPVGTPFAGGGFNMRLRDLARFGELMRLGGRMGGKQIVPEAAIADIVRGARKEDFAKAGYATLPGWSYRNQWWVSHNAHGAYTARGIHGQAVYIDPKAEMVIARFASHPMAGNVNFDPTSLPAYQAVAEHLMAKD</sequence>
<keyword evidence="6" id="KW-1185">Reference proteome</keyword>
<dbReference type="RefSeq" id="WP_197723616.1">
    <property type="nucleotide sequence ID" value="NZ_AP018711.1"/>
</dbReference>
<dbReference type="EMBL" id="AP018711">
    <property type="protein sequence ID" value="BBE34832.1"/>
    <property type="molecule type" value="Genomic_DNA"/>
</dbReference>
<evidence type="ECO:0000256" key="1">
    <source>
        <dbReference type="SAM" id="SignalP"/>
    </source>
</evidence>
<dbReference type="InterPro" id="IPR050789">
    <property type="entry name" value="Diverse_Enzym_Activities"/>
</dbReference>